<sequence length="274" mass="29983">MTDRLDPSVFLHLAQELAEGQSRTVHGCCGGKKLVVDHKRDGWGAYCYRCSGRGWVPKPPESLAQRIARLGARNAEEAVVRASLDLPTPANKDPSTWPLEARVWLYKVGFSNDDIVNLGFFYHARTKRVVMPSLNEGKLIYWQARGFDPEFAKYINPPVNPKPVAKYGSGPVLVLNEDMLSAAKVGMVTEAWSLLGTKISTATVAEIIGLRKPVVIWLDPDDAGRKGSVAVYRALTSGGVQAHVVRTDTDPKLHSKKEIKHILGLDGPPIAPPS</sequence>
<dbReference type="CDD" id="cd01029">
    <property type="entry name" value="TOPRIM_primases"/>
    <property type="match status" value="1"/>
</dbReference>
<dbReference type="Pfam" id="PF13155">
    <property type="entry name" value="Toprim_2"/>
    <property type="match status" value="1"/>
</dbReference>
<dbReference type="EMBL" id="OQ135104">
    <property type="protein sequence ID" value="WCD56153.1"/>
    <property type="molecule type" value="Genomic_DNA"/>
</dbReference>
<dbReference type="Gene3D" id="3.40.1360.10">
    <property type="match status" value="1"/>
</dbReference>
<evidence type="ECO:0000313" key="2">
    <source>
        <dbReference type="Proteomes" id="UP001221122"/>
    </source>
</evidence>
<protein>
    <submittedName>
        <fullName evidence="1">DNA primase</fullName>
    </submittedName>
</protein>
<organism evidence="1 2">
    <name type="scientific">Caulobacter phage KSC</name>
    <dbReference type="NCBI Taxonomy" id="3020398"/>
    <lineage>
        <taxon>Viruses</taxon>
        <taxon>Duplodnaviria</taxon>
        <taxon>Heunggongvirae</taxon>
        <taxon>Uroviricota</taxon>
        <taxon>Caudoviricetes</taxon>
        <taxon>Autographivirales</taxon>
        <taxon>Autonotataviridae</taxon>
        <taxon>Percyvirus</taxon>
        <taxon>Percyvirus KSC</taxon>
    </lineage>
</organism>
<gene>
    <name evidence="1" type="primary">KSC_gp016</name>
</gene>
<keyword evidence="2" id="KW-1185">Reference proteome</keyword>
<reference evidence="2" key="1">
    <citation type="journal article" date="2024" name="Viruses">
        <title>New Genera and Species of Caulobacter and Brevundimonas Bacteriophages Provide Insights into Phage Genome Evolution.</title>
        <authorList>
            <person name="Ely B."/>
            <person name="Hils M."/>
            <person name="Clarke A."/>
            <person name="Albert M."/>
            <person name="Holness N."/>
            <person name="Lenski J."/>
            <person name="Mohammadi T."/>
        </authorList>
    </citation>
    <scope>NUCLEOTIDE SEQUENCE [LARGE SCALE GENOMIC DNA]</scope>
</reference>
<name>A0AAE9WYN8_9CAUD</name>
<proteinExistence type="predicted"/>
<dbReference type="SUPFAM" id="SSF56731">
    <property type="entry name" value="DNA primase core"/>
    <property type="match status" value="1"/>
</dbReference>
<accession>A0AAE9WYN8</accession>
<dbReference type="InterPro" id="IPR034154">
    <property type="entry name" value="TOPRIM_DnaG/twinkle"/>
</dbReference>
<evidence type="ECO:0000313" key="1">
    <source>
        <dbReference type="EMBL" id="WCD56153.1"/>
    </source>
</evidence>
<dbReference type="Proteomes" id="UP001221122">
    <property type="component" value="Segment"/>
</dbReference>